<dbReference type="AlphaFoldDB" id="A0A914V4S9"/>
<name>A0A914V4S9_9BILA</name>
<feature type="domain" description="C-type lectin" evidence="2">
    <location>
        <begin position="193"/>
        <end position="320"/>
    </location>
</feature>
<keyword evidence="1" id="KW-0732">Signal</keyword>
<dbReference type="PROSITE" id="PS50041">
    <property type="entry name" value="C_TYPE_LECTIN_2"/>
    <property type="match status" value="1"/>
</dbReference>
<keyword evidence="3" id="KW-1185">Reference proteome</keyword>
<dbReference type="InterPro" id="IPR016187">
    <property type="entry name" value="CTDL_fold"/>
</dbReference>
<reference evidence="4" key="1">
    <citation type="submission" date="2022-11" db="UniProtKB">
        <authorList>
            <consortium name="WormBaseParasite"/>
        </authorList>
    </citation>
    <scope>IDENTIFICATION</scope>
</reference>
<evidence type="ECO:0000256" key="1">
    <source>
        <dbReference type="SAM" id="SignalP"/>
    </source>
</evidence>
<dbReference type="Proteomes" id="UP000887566">
    <property type="component" value="Unplaced"/>
</dbReference>
<organism evidence="3 4">
    <name type="scientific">Plectus sambesii</name>
    <dbReference type="NCBI Taxonomy" id="2011161"/>
    <lineage>
        <taxon>Eukaryota</taxon>
        <taxon>Metazoa</taxon>
        <taxon>Ecdysozoa</taxon>
        <taxon>Nematoda</taxon>
        <taxon>Chromadorea</taxon>
        <taxon>Plectida</taxon>
        <taxon>Plectina</taxon>
        <taxon>Plectoidea</taxon>
        <taxon>Plectidae</taxon>
        <taxon>Plectus</taxon>
    </lineage>
</organism>
<feature type="signal peptide" evidence="1">
    <location>
        <begin position="1"/>
        <end position="17"/>
    </location>
</feature>
<dbReference type="CDD" id="cd00037">
    <property type="entry name" value="CLECT"/>
    <property type="match status" value="2"/>
</dbReference>
<proteinExistence type="predicted"/>
<sequence>MLFSLAILLFISLTVTAITDLQANCTGPDRRYNGTTCYVLYAYSATQDVSKISCNHYLGYSGHLVHIRNAVVQNVVHQVITNYVAFTIYCAWTGLELLNSSASHTDSSNWGYYHRNGTFFSQTYLPWLSGHPSTNLDYNRAMYCKNEDRLLSYQGSNLYSYVCEYEEAQKQPVSNLEQKCVNLMSGSVFTSFVNDVCYVLQSAVSKNYNDAKGSCNALSGYNGHLAHLRTVEKLWIAEALRLVAGASYVRLGIEQTDLSSTNASIGWYLTTPTNQSMPANFLPWATSNPTTNKRTIAVVAGYPKSFATVDSTTAYPFLCQYGRSTLSASTGAPGKSTFFL</sequence>
<accession>A0A914V4S9</accession>
<evidence type="ECO:0000259" key="2">
    <source>
        <dbReference type="PROSITE" id="PS50041"/>
    </source>
</evidence>
<protein>
    <submittedName>
        <fullName evidence="4">C-type lectin domain-containing protein</fullName>
    </submittedName>
</protein>
<dbReference type="SMART" id="SM00034">
    <property type="entry name" value="CLECT"/>
    <property type="match status" value="2"/>
</dbReference>
<dbReference type="WBParaSite" id="PSAMB.scaffold1461size31169.g13182.t1">
    <property type="protein sequence ID" value="PSAMB.scaffold1461size31169.g13182.t1"/>
    <property type="gene ID" value="PSAMB.scaffold1461size31169.g13182"/>
</dbReference>
<evidence type="ECO:0000313" key="3">
    <source>
        <dbReference type="Proteomes" id="UP000887566"/>
    </source>
</evidence>
<dbReference type="InterPro" id="IPR001304">
    <property type="entry name" value="C-type_lectin-like"/>
</dbReference>
<dbReference type="SUPFAM" id="SSF56436">
    <property type="entry name" value="C-type lectin-like"/>
    <property type="match status" value="2"/>
</dbReference>
<dbReference type="Gene3D" id="3.10.100.10">
    <property type="entry name" value="Mannose-Binding Protein A, subunit A"/>
    <property type="match status" value="2"/>
</dbReference>
<feature type="chain" id="PRO_5037134223" evidence="1">
    <location>
        <begin position="18"/>
        <end position="340"/>
    </location>
</feature>
<evidence type="ECO:0000313" key="4">
    <source>
        <dbReference type="WBParaSite" id="PSAMB.scaffold1461size31169.g13182.t1"/>
    </source>
</evidence>
<dbReference type="InterPro" id="IPR016186">
    <property type="entry name" value="C-type_lectin-like/link_sf"/>
</dbReference>